<gene>
    <name evidence="8" type="ORF">CGI_10028597</name>
</gene>
<evidence type="ECO:0000256" key="5">
    <source>
        <dbReference type="ARBA" id="ARBA00022833"/>
    </source>
</evidence>
<evidence type="ECO:0000256" key="2">
    <source>
        <dbReference type="ARBA" id="ARBA00022723"/>
    </source>
</evidence>
<protein>
    <recommendedName>
        <fullName evidence="7">C2H2-type domain-containing protein</fullName>
    </recommendedName>
</protein>
<sequence length="122" mass="14263">MFMRTERVCKYCKAGFPDDQSILEHYALVNNHGFAIICHLCGKGFKTVIGQQQHQKMEHESGKDCPRCEICNKVFSAKSVLLVHRKVHSDYRPWKCSLCGSEFKHKHVMLRHERTCKSKLRK</sequence>
<reference evidence="8" key="1">
    <citation type="journal article" date="2012" name="Nature">
        <title>The oyster genome reveals stress adaptation and complexity of shell formation.</title>
        <authorList>
            <person name="Zhang G."/>
            <person name="Fang X."/>
            <person name="Guo X."/>
            <person name="Li L."/>
            <person name="Luo R."/>
            <person name="Xu F."/>
            <person name="Yang P."/>
            <person name="Zhang L."/>
            <person name="Wang X."/>
            <person name="Qi H."/>
            <person name="Xiong Z."/>
            <person name="Que H."/>
            <person name="Xie Y."/>
            <person name="Holland P.W."/>
            <person name="Paps J."/>
            <person name="Zhu Y."/>
            <person name="Wu F."/>
            <person name="Chen Y."/>
            <person name="Wang J."/>
            <person name="Peng C."/>
            <person name="Meng J."/>
            <person name="Yang L."/>
            <person name="Liu J."/>
            <person name="Wen B."/>
            <person name="Zhang N."/>
            <person name="Huang Z."/>
            <person name="Zhu Q."/>
            <person name="Feng Y."/>
            <person name="Mount A."/>
            <person name="Hedgecock D."/>
            <person name="Xu Z."/>
            <person name="Liu Y."/>
            <person name="Domazet-Loso T."/>
            <person name="Du Y."/>
            <person name="Sun X."/>
            <person name="Zhang S."/>
            <person name="Liu B."/>
            <person name="Cheng P."/>
            <person name="Jiang X."/>
            <person name="Li J."/>
            <person name="Fan D."/>
            <person name="Wang W."/>
            <person name="Fu W."/>
            <person name="Wang T."/>
            <person name="Wang B."/>
            <person name="Zhang J."/>
            <person name="Peng Z."/>
            <person name="Li Y."/>
            <person name="Li N."/>
            <person name="Wang J."/>
            <person name="Chen M."/>
            <person name="He Y."/>
            <person name="Tan F."/>
            <person name="Song X."/>
            <person name="Zheng Q."/>
            <person name="Huang R."/>
            <person name="Yang H."/>
            <person name="Du X."/>
            <person name="Chen L."/>
            <person name="Yang M."/>
            <person name="Gaffney P.M."/>
            <person name="Wang S."/>
            <person name="Luo L."/>
            <person name="She Z."/>
            <person name="Ming Y."/>
            <person name="Huang W."/>
            <person name="Zhang S."/>
            <person name="Huang B."/>
            <person name="Zhang Y."/>
            <person name="Qu T."/>
            <person name="Ni P."/>
            <person name="Miao G."/>
            <person name="Wang J."/>
            <person name="Wang Q."/>
            <person name="Steinberg C.E."/>
            <person name="Wang H."/>
            <person name="Li N."/>
            <person name="Qian L."/>
            <person name="Zhang G."/>
            <person name="Li Y."/>
            <person name="Yang H."/>
            <person name="Liu X."/>
            <person name="Wang J."/>
            <person name="Yin Y."/>
            <person name="Wang J."/>
        </authorList>
    </citation>
    <scope>NUCLEOTIDE SEQUENCE [LARGE SCALE GENOMIC DNA]</scope>
    <source>
        <strain evidence="8">05x7-T-G4-1.051#20</strain>
    </source>
</reference>
<keyword evidence="6" id="KW-0539">Nucleus</keyword>
<dbReference type="SUPFAM" id="SSF57667">
    <property type="entry name" value="beta-beta-alpha zinc fingers"/>
    <property type="match status" value="1"/>
</dbReference>
<accession>K1S0W2</accession>
<dbReference type="InterPro" id="IPR050331">
    <property type="entry name" value="Zinc_finger"/>
</dbReference>
<dbReference type="GO" id="GO:0005634">
    <property type="term" value="C:nucleus"/>
    <property type="evidence" value="ECO:0007669"/>
    <property type="project" value="UniProtKB-SubCell"/>
</dbReference>
<keyword evidence="4" id="KW-0863">Zinc-finger</keyword>
<dbReference type="InterPro" id="IPR013087">
    <property type="entry name" value="Znf_C2H2_type"/>
</dbReference>
<dbReference type="AlphaFoldDB" id="K1S0W2"/>
<dbReference type="GO" id="GO:0010468">
    <property type="term" value="P:regulation of gene expression"/>
    <property type="evidence" value="ECO:0007669"/>
    <property type="project" value="TreeGrafter"/>
</dbReference>
<evidence type="ECO:0000256" key="4">
    <source>
        <dbReference type="ARBA" id="ARBA00022771"/>
    </source>
</evidence>
<evidence type="ECO:0000256" key="6">
    <source>
        <dbReference type="ARBA" id="ARBA00023242"/>
    </source>
</evidence>
<dbReference type="InterPro" id="IPR036236">
    <property type="entry name" value="Znf_C2H2_sf"/>
</dbReference>
<keyword evidence="5" id="KW-0862">Zinc</keyword>
<proteinExistence type="predicted"/>
<dbReference type="PANTHER" id="PTHR16515">
    <property type="entry name" value="PR DOMAIN ZINC FINGER PROTEIN"/>
    <property type="match status" value="1"/>
</dbReference>
<evidence type="ECO:0000256" key="1">
    <source>
        <dbReference type="ARBA" id="ARBA00004123"/>
    </source>
</evidence>
<dbReference type="Pfam" id="PF00096">
    <property type="entry name" value="zf-C2H2"/>
    <property type="match status" value="1"/>
</dbReference>
<evidence type="ECO:0000259" key="7">
    <source>
        <dbReference type="PROSITE" id="PS50157"/>
    </source>
</evidence>
<dbReference type="Gene3D" id="3.30.160.60">
    <property type="entry name" value="Classic Zinc Finger"/>
    <property type="match status" value="3"/>
</dbReference>
<comment type="subcellular location">
    <subcellularLocation>
        <location evidence="1">Nucleus</location>
    </subcellularLocation>
</comment>
<feature type="domain" description="C2H2-type" evidence="7">
    <location>
        <begin position="36"/>
        <end position="64"/>
    </location>
</feature>
<keyword evidence="2" id="KW-0479">Metal-binding</keyword>
<dbReference type="PROSITE" id="PS00028">
    <property type="entry name" value="ZINC_FINGER_C2H2_1"/>
    <property type="match status" value="2"/>
</dbReference>
<dbReference type="EMBL" id="JH816363">
    <property type="protein sequence ID" value="EKC40881.1"/>
    <property type="molecule type" value="Genomic_DNA"/>
</dbReference>
<evidence type="ECO:0000256" key="3">
    <source>
        <dbReference type="ARBA" id="ARBA00022737"/>
    </source>
</evidence>
<dbReference type="GO" id="GO:0008270">
    <property type="term" value="F:zinc ion binding"/>
    <property type="evidence" value="ECO:0007669"/>
    <property type="project" value="UniProtKB-KW"/>
</dbReference>
<organism evidence="8">
    <name type="scientific">Magallana gigas</name>
    <name type="common">Pacific oyster</name>
    <name type="synonym">Crassostrea gigas</name>
    <dbReference type="NCBI Taxonomy" id="29159"/>
    <lineage>
        <taxon>Eukaryota</taxon>
        <taxon>Metazoa</taxon>
        <taxon>Spiralia</taxon>
        <taxon>Lophotrochozoa</taxon>
        <taxon>Mollusca</taxon>
        <taxon>Bivalvia</taxon>
        <taxon>Autobranchia</taxon>
        <taxon>Pteriomorphia</taxon>
        <taxon>Ostreida</taxon>
        <taxon>Ostreoidea</taxon>
        <taxon>Ostreidae</taxon>
        <taxon>Magallana</taxon>
    </lineage>
</organism>
<evidence type="ECO:0000313" key="8">
    <source>
        <dbReference type="EMBL" id="EKC40881.1"/>
    </source>
</evidence>
<keyword evidence="3" id="KW-0677">Repeat</keyword>
<dbReference type="PROSITE" id="PS50157">
    <property type="entry name" value="ZINC_FINGER_C2H2_2"/>
    <property type="match status" value="3"/>
</dbReference>
<name>K1S0W2_MAGGI</name>
<dbReference type="PANTHER" id="PTHR16515:SF66">
    <property type="entry name" value="C2H2-TYPE DOMAIN-CONTAINING PROTEIN"/>
    <property type="match status" value="1"/>
</dbReference>
<feature type="domain" description="C2H2-type" evidence="7">
    <location>
        <begin position="94"/>
        <end position="122"/>
    </location>
</feature>
<dbReference type="SMART" id="SM00355">
    <property type="entry name" value="ZnF_C2H2"/>
    <property type="match status" value="4"/>
</dbReference>
<dbReference type="InParanoid" id="K1S0W2"/>
<dbReference type="HOGENOM" id="CLU_2028907_0_0_1"/>
<feature type="domain" description="C2H2-type" evidence="7">
    <location>
        <begin position="66"/>
        <end position="93"/>
    </location>
</feature>